<keyword evidence="2" id="KW-1185">Reference proteome</keyword>
<protein>
    <submittedName>
        <fullName evidence="1">Uncharacterized protein</fullName>
    </submittedName>
</protein>
<reference evidence="1" key="1">
    <citation type="submission" date="2023-11" db="EMBL/GenBank/DDBJ databases">
        <authorList>
            <person name="Poullet M."/>
        </authorList>
    </citation>
    <scope>NUCLEOTIDE SEQUENCE</scope>
    <source>
        <strain evidence="1">E1834</strain>
    </source>
</reference>
<dbReference type="EMBL" id="CAVMJV010000109">
    <property type="protein sequence ID" value="CAK5101262.1"/>
    <property type="molecule type" value="Genomic_DNA"/>
</dbReference>
<organism evidence="1 2">
    <name type="scientific">Meloidogyne enterolobii</name>
    <name type="common">Root-knot nematode worm</name>
    <name type="synonym">Meloidogyne mayaguensis</name>
    <dbReference type="NCBI Taxonomy" id="390850"/>
    <lineage>
        <taxon>Eukaryota</taxon>
        <taxon>Metazoa</taxon>
        <taxon>Ecdysozoa</taxon>
        <taxon>Nematoda</taxon>
        <taxon>Chromadorea</taxon>
        <taxon>Rhabditida</taxon>
        <taxon>Tylenchina</taxon>
        <taxon>Tylenchomorpha</taxon>
        <taxon>Tylenchoidea</taxon>
        <taxon>Meloidogynidae</taxon>
        <taxon>Meloidogyninae</taxon>
        <taxon>Meloidogyne</taxon>
    </lineage>
</organism>
<comment type="caution">
    <text evidence="1">The sequence shown here is derived from an EMBL/GenBank/DDBJ whole genome shotgun (WGS) entry which is preliminary data.</text>
</comment>
<evidence type="ECO:0000313" key="2">
    <source>
        <dbReference type="Proteomes" id="UP001497535"/>
    </source>
</evidence>
<evidence type="ECO:0000313" key="1">
    <source>
        <dbReference type="EMBL" id="CAK5101262.1"/>
    </source>
</evidence>
<name>A0ACB1AS69_MELEN</name>
<proteinExistence type="predicted"/>
<gene>
    <name evidence="1" type="ORF">MENTE1834_LOCUS42252</name>
</gene>
<dbReference type="Proteomes" id="UP001497535">
    <property type="component" value="Unassembled WGS sequence"/>
</dbReference>
<accession>A0ACB1AS69</accession>
<sequence>MYYYCLYSLFKPKKFFQLIVIFLATISLFVLIYSPLIFTFCKTKNESKNNFFNNLLFLTTLNLSKIVFICFIFIFILFILLLFLRFVVDDKWKNDFQKVDELHKNEVDDVRNLLQAEQQTKLEQLQLEFEQTLKEYENKVAEMKSQFVEQEEKHLLNESQRNRRLMDELTSRSYELQLKNEELAKLRSENRELQLKVETIAEKDVQIIKLENKNSELREGVYRLKQIEKNLISQIDVLNHQLSQAINKTKEIEKDKEILEYRLTDDFKSPRSSTTTTPSNFHTRTPLITTAERPNSSCLSLGRSQPSLENDMAKSVDSALSLVKCYQQEGRSKSQNTPTKIYTPRECYELPDPSPVEECNSPVLFADQQPQRTIDFGEVNEDEEDSLPQ</sequence>